<dbReference type="GeneID" id="33940280"/>
<dbReference type="AlphaFoldDB" id="A0A076LL57"/>
<dbReference type="KEGG" id="ete:ETEE_2757"/>
<protein>
    <submittedName>
        <fullName evidence="1">Translocation protein in type III secretion</fullName>
    </submittedName>
</protein>
<dbReference type="Proteomes" id="UP000028681">
    <property type="component" value="Chromosome"/>
</dbReference>
<evidence type="ECO:0000313" key="1">
    <source>
        <dbReference type="EMBL" id="AIJ09190.1"/>
    </source>
</evidence>
<proteinExistence type="predicted"/>
<dbReference type="Gene3D" id="2.30.330.10">
    <property type="entry name" value="SpoA-like"/>
    <property type="match status" value="1"/>
</dbReference>
<dbReference type="EMBL" id="CP006664">
    <property type="protein sequence ID" value="AIJ09190.1"/>
    <property type="molecule type" value="Genomic_DNA"/>
</dbReference>
<accession>A0A076LL57</accession>
<sequence>MNLAAPFSSESLFFLSRLDASAEINGLRIQADQHRPSGSGLRLESRCDDLAIALWVGAEWSRWLAPQLAAPSLAQIEPDLHPAVAGWLLSPLNAWLQAASLPELASPTLHQAEAPERCWRLTFTRADARLSLYITQIAPGLLTRWLAALAPPAQREHTLPLVLGWCWLSAEEAAKIAPGDALPLQGMAPQPDCFWLASPDSPEQLRLHDAESGVVVRATLPTVALTAADELCLLAEAGRVSLKAESLGEWAPGLETPLNACAYPRLQLSLRGIPWAEGTLLRLDDGWAVRITRRISAVPDAREG</sequence>
<name>A0A076LL57_9GAMM</name>
<organism evidence="1 2">
    <name type="scientific">Edwardsiella anguillarum ET080813</name>
    <dbReference type="NCBI Taxonomy" id="667120"/>
    <lineage>
        <taxon>Bacteria</taxon>
        <taxon>Pseudomonadati</taxon>
        <taxon>Pseudomonadota</taxon>
        <taxon>Gammaproteobacteria</taxon>
        <taxon>Enterobacterales</taxon>
        <taxon>Hafniaceae</taxon>
        <taxon>Edwardsiella</taxon>
    </lineage>
</organism>
<dbReference type="InterPro" id="IPR036429">
    <property type="entry name" value="SpoA-like_sf"/>
</dbReference>
<dbReference type="HOGENOM" id="CLU_769128_0_0_6"/>
<gene>
    <name evidence="1" type="primary">esaQ</name>
    <name evidence="1" type="ORF">ETEE_2757</name>
</gene>
<evidence type="ECO:0000313" key="2">
    <source>
        <dbReference type="Proteomes" id="UP000028681"/>
    </source>
</evidence>
<reference evidence="1 2" key="1">
    <citation type="journal article" date="2012" name="PLoS ONE">
        <title>Edwardsiella comparative phylogenomics reveal the new intra/inter-species taxonomic relationships, virulence evolution and niche adaptation mechanisms.</title>
        <authorList>
            <person name="Yang M."/>
            <person name="Lv Y."/>
            <person name="Xiao J."/>
            <person name="Wu H."/>
            <person name="Zheng H."/>
            <person name="Liu Q."/>
            <person name="Zhang Y."/>
            <person name="Wang Q."/>
        </authorList>
    </citation>
    <scope>NUCLEOTIDE SEQUENCE [LARGE SCALE GENOMIC DNA]</scope>
    <source>
        <strain evidence="2">080813</strain>
    </source>
</reference>
<dbReference type="RefSeq" id="WP_034171804.1">
    <property type="nucleotide sequence ID" value="NZ_CP006664.1"/>
</dbReference>